<dbReference type="OrthoDB" id="608366at2"/>
<comment type="caution">
    <text evidence="2">The sequence shown here is derived from an EMBL/GenBank/DDBJ whole genome shotgun (WGS) entry which is preliminary data.</text>
</comment>
<dbReference type="Pfam" id="PF19263">
    <property type="entry name" value="DUF5906"/>
    <property type="match status" value="1"/>
</dbReference>
<accession>A0A1H0GBS4</accession>
<organism evidence="2 3">
    <name type="scientific">Prevotella communis</name>
    <dbReference type="NCBI Taxonomy" id="2913614"/>
    <lineage>
        <taxon>Bacteria</taxon>
        <taxon>Pseudomonadati</taxon>
        <taxon>Bacteroidota</taxon>
        <taxon>Bacteroidia</taxon>
        <taxon>Bacteroidales</taxon>
        <taxon>Prevotellaceae</taxon>
        <taxon>Prevotella</taxon>
    </lineage>
</organism>
<dbReference type="Gene3D" id="3.40.50.300">
    <property type="entry name" value="P-loop containing nucleotide triphosphate hydrolases"/>
    <property type="match status" value="1"/>
</dbReference>
<evidence type="ECO:0000259" key="1">
    <source>
        <dbReference type="Pfam" id="PF19263"/>
    </source>
</evidence>
<dbReference type="Proteomes" id="UP000199134">
    <property type="component" value="Unassembled WGS sequence"/>
</dbReference>
<dbReference type="InterPro" id="IPR045455">
    <property type="entry name" value="NrS-1_pol-like_helicase"/>
</dbReference>
<dbReference type="InterPro" id="IPR027417">
    <property type="entry name" value="P-loop_NTPase"/>
</dbReference>
<reference evidence="3" key="1">
    <citation type="submission" date="2016-10" db="EMBL/GenBank/DDBJ databases">
        <authorList>
            <person name="de Groot N.N."/>
        </authorList>
    </citation>
    <scope>NUCLEOTIDE SEQUENCE [LARGE SCALE GENOMIC DNA]</scope>
    <source>
        <strain evidence="3">BP1-145</strain>
    </source>
</reference>
<sequence length="400" mass="47431">MEQNDEFIRVGTTYYKIVDQPLVNGETVKRRIPWSIEALRQDYGKNFIADIPKFDGFCTVPNHLDYNREVGTFYNLYEPITHQLEAGQFPRIKSLMEHIFGEQYGLGMDYLQLLYEKPTQKLPVLLLVSTERNTGKTSFLNFLKLIFQDNVTFNTNEDFRSQFNADWAGKLLILVDEVLLSRREDSERLKNLSTALTYKMEAKGKDRNEVQFFAKFVLCSNNESFPVIIDPEEIRYWVRKVEPLENDDPDFLRHLEAEIPHFLFHLKHERVLSTKKESRMWFNPALIHTDALDNIIRHNRPRAELDMVELCLDVMERNNLTQYCFCPNDIHALLLNTHVKIEKWQILKVLKERWQLQPAANAYRYTTYNIDYTNASNYMAVQRTGRYYTVQRDFLEPLRC</sequence>
<gene>
    <name evidence="2" type="ORF">SAMN04487900_10851</name>
</gene>
<protein>
    <recommendedName>
        <fullName evidence="1">NrS-1 polymerase-like helicase domain-containing protein</fullName>
    </recommendedName>
</protein>
<dbReference type="EMBL" id="FNIW01000008">
    <property type="protein sequence ID" value="SDO04320.1"/>
    <property type="molecule type" value="Genomic_DNA"/>
</dbReference>
<name>A0A1H0GBS4_9BACT</name>
<dbReference type="AlphaFoldDB" id="A0A1H0GBS4"/>
<evidence type="ECO:0000313" key="3">
    <source>
        <dbReference type="Proteomes" id="UP000199134"/>
    </source>
</evidence>
<dbReference type="RefSeq" id="WP_091853241.1">
    <property type="nucleotide sequence ID" value="NZ_FNIW01000008.1"/>
</dbReference>
<evidence type="ECO:0000313" key="2">
    <source>
        <dbReference type="EMBL" id="SDO04320.1"/>
    </source>
</evidence>
<proteinExistence type="predicted"/>
<feature type="domain" description="NrS-1 polymerase-like helicase" evidence="1">
    <location>
        <begin position="127"/>
        <end position="232"/>
    </location>
</feature>